<accession>A0ABR3U0U0</accession>
<organism evidence="1 2">
    <name type="scientific">Diplodia intermedia</name>
    <dbReference type="NCBI Taxonomy" id="856260"/>
    <lineage>
        <taxon>Eukaryota</taxon>
        <taxon>Fungi</taxon>
        <taxon>Dikarya</taxon>
        <taxon>Ascomycota</taxon>
        <taxon>Pezizomycotina</taxon>
        <taxon>Dothideomycetes</taxon>
        <taxon>Dothideomycetes incertae sedis</taxon>
        <taxon>Botryosphaeriales</taxon>
        <taxon>Botryosphaeriaceae</taxon>
        <taxon>Diplodia</taxon>
    </lineage>
</organism>
<proteinExistence type="predicted"/>
<dbReference type="EMBL" id="JAKEKT020000009">
    <property type="protein sequence ID" value="KAL1648444.1"/>
    <property type="molecule type" value="Genomic_DNA"/>
</dbReference>
<comment type="caution">
    <text evidence="1">The sequence shown here is derived from an EMBL/GenBank/DDBJ whole genome shotgun (WGS) entry which is preliminary data.</text>
</comment>
<sequence length="235" mass="26463">MSFGFGVGDFIAAGELCRKLYRNVYTVSIEAPEEITCLQNELSQLKSTIDMLVQEVKDPNSLIARCGQDRVKHANGIMSEVKTTLLEKLEKLVGKYEYFISQVGGAKKNIMKRKWDKVKYASEIRTINDLRVKAITGELERQESLHVRPDLRIIQRCDLRIWTTVETMSLEPVLGQATQDDSLPCKTAEGDGFLMVSMSLCLSNQNASGLVHYVPSHTSRESLLECTIFVEINVN</sequence>
<keyword evidence="2" id="KW-1185">Reference proteome</keyword>
<reference evidence="1 2" key="1">
    <citation type="journal article" date="2023" name="Plant Dis.">
        <title>First Report of Diplodia intermedia Causing Canker and Dieback Diseases on Apple Trees in Canada.</title>
        <authorList>
            <person name="Ellouze W."/>
            <person name="Ilyukhin E."/>
            <person name="Sulman M."/>
            <person name="Ali S."/>
        </authorList>
    </citation>
    <scope>NUCLEOTIDE SEQUENCE [LARGE SCALE GENOMIC DNA]</scope>
    <source>
        <strain evidence="1 2">M45-28</strain>
    </source>
</reference>
<protein>
    <submittedName>
        <fullName evidence="1">Uncharacterized protein</fullName>
    </submittedName>
</protein>
<dbReference type="Proteomes" id="UP001521184">
    <property type="component" value="Unassembled WGS sequence"/>
</dbReference>
<evidence type="ECO:0000313" key="1">
    <source>
        <dbReference type="EMBL" id="KAL1648444.1"/>
    </source>
</evidence>
<gene>
    <name evidence="1" type="ORF">SLS58_002199</name>
</gene>
<evidence type="ECO:0000313" key="2">
    <source>
        <dbReference type="Proteomes" id="UP001521184"/>
    </source>
</evidence>
<name>A0ABR3U0U0_9PEZI</name>